<proteinExistence type="predicted"/>
<sequence length="722" mass="79570">MLAYFNGQASLCLFFGHLTREGAYVVPGNVDTATPQGSVVQARFSHRATLDSALLALNSPEDSIVEVTPQGTVTVLKVTPTEVSSGLVFQFDESGAQNSTSPAVTVQVPATTAEQAANGVNLMVSLTQVTQEVSSEMPYKKDNGDSVQFNSKVLEFSLLQESGGLITVVNLQNATEPVYFRFHESAPVEGDTCSYFDLATNTWSVEGVTLVNGSDVPNNDLPGTWCSATHLSIFAVVQIIPWHLGHDPEAGSLNANGAVVASALMCIMLCCGICTVCAVFLRRMKPASAGQTEIRDSKGNKHVVTYVRTEVIEETIHDDDEEVEEQKKKVLVKWDVDVAAMMRRLNTLRGHRWVSMDLGASRARESLTMTKEASKSITKRNLAKSEASGQVSEGEEGRVTATQTQRSDVFGPMESMDPEAEVELSPTNLNDVVLPERSMKPQASIADADLIQVTVDELEVWGEVFEENAPVSYWSWTHQRMLQGFIQGKGLFLGEGPESPESEGEKTRMAELPYYDVRVGVRRQLRHAVPITHLESSLQVNESVHVWVEEFRQWKMGMISNCLHSAGMYQVMVFPDEMTEEIDPGVNETPPLIMDNITLERIRKRYAKNSPVRVYRGREVGWLHGLITEDVVQDLRPPVVMSPRLLATPRRRLEDKDASASRSVATAALSSDEPGEEATLPTQNDQELPDTVVEVKVQVVGQEEVEVIPSYLLCTLPYHFGI</sequence>
<dbReference type="EMBL" id="CAMXCT020006522">
    <property type="protein sequence ID" value="CAL1168627.1"/>
    <property type="molecule type" value="Genomic_DNA"/>
</dbReference>
<evidence type="ECO:0000256" key="1">
    <source>
        <dbReference type="SAM" id="MobiDB-lite"/>
    </source>
</evidence>
<evidence type="ECO:0000313" key="2">
    <source>
        <dbReference type="EMBL" id="CAI4015252.1"/>
    </source>
</evidence>
<evidence type="ECO:0008006" key="5">
    <source>
        <dbReference type="Google" id="ProtNLM"/>
    </source>
</evidence>
<organism evidence="2">
    <name type="scientific">Cladocopium goreaui</name>
    <dbReference type="NCBI Taxonomy" id="2562237"/>
    <lineage>
        <taxon>Eukaryota</taxon>
        <taxon>Sar</taxon>
        <taxon>Alveolata</taxon>
        <taxon>Dinophyceae</taxon>
        <taxon>Suessiales</taxon>
        <taxon>Symbiodiniaceae</taxon>
        <taxon>Cladocopium</taxon>
    </lineage>
</organism>
<comment type="caution">
    <text evidence="2">The sequence shown here is derived from an EMBL/GenBank/DDBJ whole genome shotgun (WGS) entry which is preliminary data.</text>
</comment>
<name>A0A9P1GLE2_9DINO</name>
<dbReference type="InterPro" id="IPR046338">
    <property type="entry name" value="GAIN_dom_sf"/>
</dbReference>
<dbReference type="EMBL" id="CAMXCT010006522">
    <property type="protein sequence ID" value="CAI4015252.1"/>
    <property type="molecule type" value="Genomic_DNA"/>
</dbReference>
<evidence type="ECO:0000313" key="4">
    <source>
        <dbReference type="Proteomes" id="UP001152797"/>
    </source>
</evidence>
<accession>A0A9P1GLE2</accession>
<feature type="region of interest" description="Disordered" evidence="1">
    <location>
        <begin position="371"/>
        <end position="403"/>
    </location>
</feature>
<dbReference type="Gene3D" id="2.60.220.50">
    <property type="match status" value="1"/>
</dbReference>
<dbReference type="Proteomes" id="UP001152797">
    <property type="component" value="Unassembled WGS sequence"/>
</dbReference>
<dbReference type="AlphaFoldDB" id="A0A9P1GLE2"/>
<evidence type="ECO:0000313" key="3">
    <source>
        <dbReference type="EMBL" id="CAL4802564.1"/>
    </source>
</evidence>
<reference evidence="2" key="1">
    <citation type="submission" date="2022-10" db="EMBL/GenBank/DDBJ databases">
        <authorList>
            <person name="Chen Y."/>
            <person name="Dougan E. K."/>
            <person name="Chan C."/>
            <person name="Rhodes N."/>
            <person name="Thang M."/>
        </authorList>
    </citation>
    <scope>NUCLEOTIDE SEQUENCE</scope>
</reference>
<gene>
    <name evidence="2" type="ORF">C1SCF055_LOCUS40089</name>
</gene>
<dbReference type="OrthoDB" id="433682at2759"/>
<feature type="region of interest" description="Disordered" evidence="1">
    <location>
        <begin position="651"/>
        <end position="687"/>
    </location>
</feature>
<protein>
    <recommendedName>
        <fullName evidence="5">GPS domain-containing protein</fullName>
    </recommendedName>
</protein>
<dbReference type="EMBL" id="CAMXCT030006522">
    <property type="protein sequence ID" value="CAL4802564.1"/>
    <property type="molecule type" value="Genomic_DNA"/>
</dbReference>
<reference evidence="3 4" key="2">
    <citation type="submission" date="2024-05" db="EMBL/GenBank/DDBJ databases">
        <authorList>
            <person name="Chen Y."/>
            <person name="Shah S."/>
            <person name="Dougan E. K."/>
            <person name="Thang M."/>
            <person name="Chan C."/>
        </authorList>
    </citation>
    <scope>NUCLEOTIDE SEQUENCE [LARGE SCALE GENOMIC DNA]</scope>
</reference>
<keyword evidence="4" id="KW-1185">Reference proteome</keyword>